<name>A0ABW6VZ57_9ACTN</name>
<protein>
    <recommendedName>
        <fullName evidence="4">Nicotinamide mononucleotide transporter</fullName>
    </recommendedName>
</protein>
<keyword evidence="1" id="KW-0472">Membrane</keyword>
<accession>A0ABW6VZ57</accession>
<comment type="caution">
    <text evidence="2">The sequence shown here is derived from an EMBL/GenBank/DDBJ whole genome shotgun (WGS) entry which is preliminary data.</text>
</comment>
<evidence type="ECO:0000256" key="1">
    <source>
        <dbReference type="SAM" id="Phobius"/>
    </source>
</evidence>
<dbReference type="EMBL" id="JBIAZM010000007">
    <property type="protein sequence ID" value="MFF5201762.1"/>
    <property type="molecule type" value="Genomic_DNA"/>
</dbReference>
<feature type="transmembrane region" description="Helical" evidence="1">
    <location>
        <begin position="38"/>
        <end position="60"/>
    </location>
</feature>
<sequence length="83" mass="9515">MSAQWWSWALTLIGLTGWWLTGRRLWQGWAISLAVQALWLAYALVTQQYGFIVASVSYGAMATLNLRRWRAEAASTHTTRQEQ</sequence>
<evidence type="ECO:0000313" key="2">
    <source>
        <dbReference type="EMBL" id="MFF5201762.1"/>
    </source>
</evidence>
<gene>
    <name evidence="2" type="ORF">ACFY3B_19385</name>
</gene>
<evidence type="ECO:0000313" key="3">
    <source>
        <dbReference type="Proteomes" id="UP001602287"/>
    </source>
</evidence>
<feature type="transmembrane region" description="Helical" evidence="1">
    <location>
        <begin position="6"/>
        <end position="26"/>
    </location>
</feature>
<keyword evidence="1" id="KW-1133">Transmembrane helix</keyword>
<dbReference type="Proteomes" id="UP001602287">
    <property type="component" value="Unassembled WGS sequence"/>
</dbReference>
<keyword evidence="3" id="KW-1185">Reference proteome</keyword>
<reference evidence="2 3" key="1">
    <citation type="submission" date="2024-10" db="EMBL/GenBank/DDBJ databases">
        <title>The Natural Products Discovery Center: Release of the First 8490 Sequenced Strains for Exploring Actinobacteria Biosynthetic Diversity.</title>
        <authorList>
            <person name="Kalkreuter E."/>
            <person name="Kautsar S.A."/>
            <person name="Yang D."/>
            <person name="Bader C.D."/>
            <person name="Teijaro C.N."/>
            <person name="Fluegel L."/>
            <person name="Davis C.M."/>
            <person name="Simpson J.R."/>
            <person name="Lauterbach L."/>
            <person name="Steele A.D."/>
            <person name="Gui C."/>
            <person name="Meng S."/>
            <person name="Li G."/>
            <person name="Viehrig K."/>
            <person name="Ye F."/>
            <person name="Su P."/>
            <person name="Kiefer A.F."/>
            <person name="Nichols A."/>
            <person name="Cepeda A.J."/>
            <person name="Yan W."/>
            <person name="Fan B."/>
            <person name="Jiang Y."/>
            <person name="Adhikari A."/>
            <person name="Zheng C.-J."/>
            <person name="Schuster L."/>
            <person name="Cowan T.M."/>
            <person name="Smanski M.J."/>
            <person name="Chevrette M.G."/>
            <person name="De Carvalho L.P.S."/>
            <person name="Shen B."/>
        </authorList>
    </citation>
    <scope>NUCLEOTIDE SEQUENCE [LARGE SCALE GENOMIC DNA]</scope>
    <source>
        <strain evidence="2 3">NPDC000140</strain>
    </source>
</reference>
<dbReference type="RefSeq" id="WP_387221340.1">
    <property type="nucleotide sequence ID" value="NZ_JBIAZM010000007.1"/>
</dbReference>
<keyword evidence="1" id="KW-0812">Transmembrane</keyword>
<evidence type="ECO:0008006" key="4">
    <source>
        <dbReference type="Google" id="ProtNLM"/>
    </source>
</evidence>
<proteinExistence type="predicted"/>
<organism evidence="2 3">
    <name type="scientific">Micromonospora parva</name>
    <dbReference type="NCBI Taxonomy" id="1464048"/>
    <lineage>
        <taxon>Bacteria</taxon>
        <taxon>Bacillati</taxon>
        <taxon>Actinomycetota</taxon>
        <taxon>Actinomycetes</taxon>
        <taxon>Micromonosporales</taxon>
        <taxon>Micromonosporaceae</taxon>
        <taxon>Micromonospora</taxon>
    </lineage>
</organism>